<feature type="domain" description="Glycosyl transferase family 25" evidence="1">
    <location>
        <begin position="50"/>
        <end position="90"/>
    </location>
</feature>
<evidence type="ECO:0000259" key="1">
    <source>
        <dbReference type="Pfam" id="PF01755"/>
    </source>
</evidence>
<evidence type="ECO:0000313" key="2">
    <source>
        <dbReference type="EMBL" id="MDZ7277295.1"/>
    </source>
</evidence>
<dbReference type="RefSeq" id="WP_322541417.1">
    <property type="nucleotide sequence ID" value="NZ_JAOBTT010000001.1"/>
</dbReference>
<comment type="caution">
    <text evidence="2">The sequence shown here is derived from an EMBL/GenBank/DDBJ whole genome shotgun (WGS) entry which is preliminary data.</text>
</comment>
<accession>A0ABU5LBK2</accession>
<dbReference type="Proteomes" id="UP001288620">
    <property type="component" value="Unassembled WGS sequence"/>
</dbReference>
<dbReference type="Pfam" id="PF01755">
    <property type="entry name" value="Glyco_transf_25"/>
    <property type="match status" value="1"/>
</dbReference>
<dbReference type="EMBL" id="JAOBTT010000001">
    <property type="protein sequence ID" value="MDZ7277295.1"/>
    <property type="molecule type" value="Genomic_DNA"/>
</dbReference>
<reference evidence="3" key="1">
    <citation type="submission" date="2023-07" db="EMBL/GenBank/DDBJ databases">
        <title>Structural and functional analysis of rice phyllospheric bacteria for their antimicrobial properties and defense elicitation against blast disease.</title>
        <authorList>
            <person name="Sahu K.P."/>
            <person name="Asharani P."/>
            <person name="Kumar M."/>
            <person name="Reddy B."/>
            <person name="Kumar A."/>
        </authorList>
    </citation>
    <scope>NUCLEOTIDE SEQUENCE [LARGE SCALE GENOMIC DNA]</scope>
    <source>
        <strain evidence="3">OsEp_Plm_30P10</strain>
    </source>
</reference>
<name>A0ABU5LBK2_9GAMM</name>
<proteinExistence type="predicted"/>
<keyword evidence="3" id="KW-1185">Reference proteome</keyword>
<organism evidence="2 3">
    <name type="scientific">Pantoea eucrina</name>
    <dbReference type="NCBI Taxonomy" id="472693"/>
    <lineage>
        <taxon>Bacteria</taxon>
        <taxon>Pseudomonadati</taxon>
        <taxon>Pseudomonadota</taxon>
        <taxon>Gammaproteobacteria</taxon>
        <taxon>Enterobacterales</taxon>
        <taxon>Erwiniaceae</taxon>
        <taxon>Pantoea</taxon>
    </lineage>
</organism>
<sequence>MTVLWDNIDKVVYINLSHRKDRDESLQKQLKLLRVPPEKIVRFDACAHLLGHIGCTQSHLAVLNMAIENGWGTILVLEDDMCFNHTAQNSAALAWTLDTLGKLTWDVVLLSANYLQVVPLKSAPGLVKPLKAYCACAYIVNAHYLPILRDNYAASLNALLQGGQKHQFALDVHWWARMARDKWLGMYPVAGHQQPGCSDIEDSHMDYQHFFYKPLSEIAVTLSELQP</sequence>
<dbReference type="InterPro" id="IPR002654">
    <property type="entry name" value="Glyco_trans_25"/>
</dbReference>
<gene>
    <name evidence="2" type="ORF">N4G40_03230</name>
</gene>
<protein>
    <submittedName>
        <fullName evidence="2">Glycosyltransferase family 25 protein</fullName>
    </submittedName>
</protein>
<evidence type="ECO:0000313" key="3">
    <source>
        <dbReference type="Proteomes" id="UP001288620"/>
    </source>
</evidence>